<dbReference type="Proteomes" id="UP000280444">
    <property type="component" value="Unassembled WGS sequence"/>
</dbReference>
<comment type="caution">
    <text evidence="1">The sequence shown here is derived from an EMBL/GenBank/DDBJ whole genome shotgun (WGS) entry which is preliminary data.</text>
</comment>
<reference evidence="1 2" key="1">
    <citation type="submission" date="2018-11" db="EMBL/GenBank/DDBJ databases">
        <title>Genomes From Bacteria Associated with the Canine Oral Cavity: a Test Case for Automated Genome-Based Taxonomic Assignment.</title>
        <authorList>
            <person name="Coil D.A."/>
            <person name="Jospin G."/>
            <person name="Darling A.E."/>
            <person name="Wallis C."/>
            <person name="Davis I.J."/>
            <person name="Harris S."/>
            <person name="Eisen J.A."/>
            <person name="Holcombe L.J."/>
            <person name="O'Flynn C."/>
        </authorList>
    </citation>
    <scope>NUCLEOTIDE SEQUENCE [LARGE SCALE GENOMIC DNA]</scope>
    <source>
        <strain evidence="1 2">OH770</strain>
    </source>
</reference>
<evidence type="ECO:0000313" key="1">
    <source>
        <dbReference type="EMBL" id="RRC94431.1"/>
    </source>
</evidence>
<dbReference type="SUPFAM" id="SSF141571">
    <property type="entry name" value="Pentapeptide repeat-like"/>
    <property type="match status" value="1"/>
</dbReference>
<dbReference type="EMBL" id="RQZF01000023">
    <property type="protein sequence ID" value="RRC94431.1"/>
    <property type="molecule type" value="Genomic_DNA"/>
</dbReference>
<dbReference type="Gene3D" id="2.160.20.80">
    <property type="entry name" value="E3 ubiquitin-protein ligase SopA"/>
    <property type="match status" value="1"/>
</dbReference>
<accession>A0A3P1SAY6</accession>
<keyword evidence="2" id="KW-1185">Reference proteome</keyword>
<dbReference type="Pfam" id="PF00805">
    <property type="entry name" value="Pentapeptide"/>
    <property type="match status" value="1"/>
</dbReference>
<dbReference type="InterPro" id="IPR001646">
    <property type="entry name" value="5peptide_repeat"/>
</dbReference>
<sequence length="248" mass="27835">MYLRMLPHDDATMLTTDEPVVLQEDWSGVKVERFGVNGGYFDSCVFDRLRVGRFSVGGLGLVSEFVNCSFDSANIAFGTCGPARFVNCSFRGARLKGFNFQFLDLVGCDFSGTVLRQCVFWGAPTARSAADNPGLARVNVVEGNDFSSARLIDSDFRYGVDLTRQKLPSGPEYAYCADGAGALVRVRRVVESWRESAPRDYEEFMIWLKLWEKKVKDGQPQLFFVQEKPDMSDAGWAQVRQAVLEEQR</sequence>
<protein>
    <submittedName>
        <fullName evidence="1">Pentapeptide repeat-containing protein</fullName>
    </submittedName>
</protein>
<evidence type="ECO:0000313" key="2">
    <source>
        <dbReference type="Proteomes" id="UP000280444"/>
    </source>
</evidence>
<name>A0A3P1SAY6_9ACTO</name>
<gene>
    <name evidence="1" type="ORF">EII11_10280</name>
</gene>
<dbReference type="OrthoDB" id="2579959at2"/>
<organism evidence="1 2">
    <name type="scientific">Schaalia canis</name>
    <dbReference type="NCBI Taxonomy" id="100469"/>
    <lineage>
        <taxon>Bacteria</taxon>
        <taxon>Bacillati</taxon>
        <taxon>Actinomycetota</taxon>
        <taxon>Actinomycetes</taxon>
        <taxon>Actinomycetales</taxon>
        <taxon>Actinomycetaceae</taxon>
        <taxon>Schaalia</taxon>
    </lineage>
</organism>
<dbReference type="AlphaFoldDB" id="A0A3P1SAY6"/>
<proteinExistence type="predicted"/>